<evidence type="ECO:0000313" key="1">
    <source>
        <dbReference type="EMBL" id="MDM1697283.1"/>
    </source>
</evidence>
<accession>A0AAW7DX79</accession>
<dbReference type="AlphaFoldDB" id="A0AAW7DX79"/>
<reference evidence="1" key="2">
    <citation type="journal article" date="2022" name="Sci. Total Environ.">
        <title>Prevalence, transmission, and molecular epidemiology of tet(X)-positive bacteria among humans, animals, and environmental niches in China: An epidemiological, and genomic-based study.</title>
        <authorList>
            <person name="Dong N."/>
            <person name="Zeng Y."/>
            <person name="Cai C."/>
            <person name="Sun C."/>
            <person name="Lu J."/>
            <person name="Liu C."/>
            <person name="Zhou H."/>
            <person name="Sun Q."/>
            <person name="Shu L."/>
            <person name="Wang H."/>
            <person name="Wang Y."/>
            <person name="Wang S."/>
            <person name="Wu C."/>
            <person name="Chan E.W."/>
            <person name="Chen G."/>
            <person name="Shen Z."/>
            <person name="Chen S."/>
            <person name="Zhang R."/>
        </authorList>
    </citation>
    <scope>NUCLEOTIDE SEQUENCE</scope>
    <source>
        <strain evidence="1">DF46-2-2</strain>
    </source>
</reference>
<sequence length="55" mass="6173">MKKPLTVILVALAVWHFYGYGWPDFMQPYVPPILVKSEHISGNQDSSSELSPSNP</sequence>
<evidence type="ECO:0000313" key="2">
    <source>
        <dbReference type="Proteomes" id="UP001173465"/>
    </source>
</evidence>
<dbReference type="RefSeq" id="WP_286594536.1">
    <property type="nucleotide sequence ID" value="NZ_JACANB010000014.1"/>
</dbReference>
<dbReference type="EMBL" id="JACANB010000014">
    <property type="protein sequence ID" value="MDM1697283.1"/>
    <property type="molecule type" value="Genomic_DNA"/>
</dbReference>
<protein>
    <submittedName>
        <fullName evidence="1">Uncharacterized protein</fullName>
    </submittedName>
</protein>
<organism evidence="1 2">
    <name type="scientific">Thiopseudomonas alkaliphila</name>
    <dbReference type="NCBI Taxonomy" id="1697053"/>
    <lineage>
        <taxon>Bacteria</taxon>
        <taxon>Pseudomonadati</taxon>
        <taxon>Pseudomonadota</taxon>
        <taxon>Gammaproteobacteria</taxon>
        <taxon>Pseudomonadales</taxon>
        <taxon>Pseudomonadaceae</taxon>
        <taxon>Thiopseudomonas</taxon>
    </lineage>
</organism>
<reference evidence="1" key="1">
    <citation type="submission" date="2020-06" db="EMBL/GenBank/DDBJ databases">
        <authorList>
            <person name="Dong N."/>
        </authorList>
    </citation>
    <scope>NUCLEOTIDE SEQUENCE</scope>
    <source>
        <strain evidence="1">DF46-2-2</strain>
    </source>
</reference>
<name>A0AAW7DX79_9GAMM</name>
<comment type="caution">
    <text evidence="1">The sequence shown here is derived from an EMBL/GenBank/DDBJ whole genome shotgun (WGS) entry which is preliminary data.</text>
</comment>
<proteinExistence type="predicted"/>
<gene>
    <name evidence="1" type="ORF">HX099_11535</name>
</gene>
<dbReference type="Proteomes" id="UP001173465">
    <property type="component" value="Unassembled WGS sequence"/>
</dbReference>